<name>A0A448T4C1_MANHA</name>
<evidence type="ECO:0000313" key="1">
    <source>
        <dbReference type="EMBL" id="VEI74844.1"/>
    </source>
</evidence>
<dbReference type="RefSeq" id="WP_232019679.1">
    <property type="nucleotide sequence ID" value="NZ_LR134495.1"/>
</dbReference>
<accession>A0A448T4C1</accession>
<protein>
    <submittedName>
        <fullName evidence="1">Uncharacterized protein</fullName>
    </submittedName>
</protein>
<dbReference type="AlphaFoldDB" id="A0A448T4C1"/>
<reference evidence="1" key="1">
    <citation type="submission" date="2018-12" db="EMBL/GenBank/DDBJ databases">
        <authorList>
            <consortium name="Pathogen Informatics"/>
        </authorList>
    </citation>
    <scope>NUCLEOTIDE SEQUENCE [LARGE SCALE GENOMIC DNA]</scope>
    <source>
        <strain evidence="1">NCTC10643</strain>
    </source>
</reference>
<sequence>MYYIFDKSGNFIANSDFEPNLEDLAERGEQAVENAEILTNPILINGKIIDKGIAPSHYHVWSGKNWVLPKAQQQAVISAEKSAKLEEINRKAQDFINDLAKYNETPSFERDTWLEQAKEAKAWVADPTTQTPTLALIAQMRGVPIDTLRQKAYEKAMAYQTVAAIVAGQRQAYEDRLNAAENLEQIQAIKPVYQLPQGGQNE</sequence>
<dbReference type="Proteomes" id="UP000271188">
    <property type="component" value="Chromosome"/>
</dbReference>
<dbReference type="EMBL" id="LR134495">
    <property type="protein sequence ID" value="VEI74844.1"/>
    <property type="molecule type" value="Genomic_DNA"/>
</dbReference>
<evidence type="ECO:0000313" key="2">
    <source>
        <dbReference type="Proteomes" id="UP000271188"/>
    </source>
</evidence>
<organism evidence="1 2">
    <name type="scientific">Mannheimia haemolytica</name>
    <name type="common">Pasteurella haemolytica</name>
    <dbReference type="NCBI Taxonomy" id="75985"/>
    <lineage>
        <taxon>Bacteria</taxon>
        <taxon>Pseudomonadati</taxon>
        <taxon>Pseudomonadota</taxon>
        <taxon>Gammaproteobacteria</taxon>
        <taxon>Pasteurellales</taxon>
        <taxon>Pasteurellaceae</taxon>
        <taxon>Mannheimia</taxon>
    </lineage>
</organism>
<proteinExistence type="predicted"/>
<gene>
    <name evidence="1" type="ORF">NCTC10643_00279</name>
</gene>